<gene>
    <name evidence="3" type="ORF">A4X03_0g3490</name>
</gene>
<name>A0A8T8THJ4_9BASI</name>
<protein>
    <recommendedName>
        <fullName evidence="5">Ig-like domain-containing protein</fullName>
    </recommendedName>
</protein>
<dbReference type="Proteomes" id="UP000077671">
    <property type="component" value="Unassembled WGS sequence"/>
</dbReference>
<dbReference type="EMBL" id="LWDD02000405">
    <property type="protein sequence ID" value="KAE8261164.1"/>
    <property type="molecule type" value="Genomic_DNA"/>
</dbReference>
<reference evidence="3" key="2">
    <citation type="journal article" date="2019" name="IMA Fungus">
        <title>Genome sequencing and comparison of five Tilletia species to identify candidate genes for the detection of regulated species infecting wheat.</title>
        <authorList>
            <person name="Nguyen H.D.T."/>
            <person name="Sultana T."/>
            <person name="Kesanakurti P."/>
            <person name="Hambleton S."/>
        </authorList>
    </citation>
    <scope>NUCLEOTIDE SEQUENCE</scope>
    <source>
        <strain evidence="3">DAOMC 238032</strain>
    </source>
</reference>
<organism evidence="3 4">
    <name type="scientific">Tilletia caries</name>
    <name type="common">wheat bunt fungus</name>
    <dbReference type="NCBI Taxonomy" id="13290"/>
    <lineage>
        <taxon>Eukaryota</taxon>
        <taxon>Fungi</taxon>
        <taxon>Dikarya</taxon>
        <taxon>Basidiomycota</taxon>
        <taxon>Ustilaginomycotina</taxon>
        <taxon>Exobasidiomycetes</taxon>
        <taxon>Tilletiales</taxon>
        <taxon>Tilletiaceae</taxon>
        <taxon>Tilletia</taxon>
    </lineage>
</organism>
<feature type="region of interest" description="Disordered" evidence="1">
    <location>
        <begin position="187"/>
        <end position="261"/>
    </location>
</feature>
<feature type="signal peptide" evidence="2">
    <location>
        <begin position="1"/>
        <end position="25"/>
    </location>
</feature>
<evidence type="ECO:0000313" key="4">
    <source>
        <dbReference type="Proteomes" id="UP000077671"/>
    </source>
</evidence>
<evidence type="ECO:0000256" key="2">
    <source>
        <dbReference type="SAM" id="SignalP"/>
    </source>
</evidence>
<evidence type="ECO:0008006" key="5">
    <source>
        <dbReference type="Google" id="ProtNLM"/>
    </source>
</evidence>
<accession>A0A8T8THJ4</accession>
<feature type="compositionally biased region" description="Low complexity" evidence="1">
    <location>
        <begin position="190"/>
        <end position="261"/>
    </location>
</feature>
<dbReference type="AlphaFoldDB" id="A0A8T8THJ4"/>
<evidence type="ECO:0000256" key="1">
    <source>
        <dbReference type="SAM" id="MobiDB-lite"/>
    </source>
</evidence>
<sequence length="288" mass="29859">MSRRFGNMRVSSLAVVLGLSSLAHAHGLRPLGVRHGPLSSKRQEPTPGDTLYINAPACDYYQCSVKYSTGDLVTVNWLNAPENGDVQVALMTGNNEKVAYNITTAPPTLPTNFCDSDSGLGVLVSGRTCGRVEFNMPSYVETGNYSFRITSLPPAPYQDTYTDVILVKKAKGDVKFELLPIKGADGEMFTPSGTGYPSPSTATSTSASKPSADGNNSSTSVSASTSTTKTTAVSGAGTSNITTSPHPTSPTGTSPSGSKAMVGSPAQLLPLALSMASAAMAAAWFGIM</sequence>
<reference evidence="3" key="1">
    <citation type="submission" date="2016-04" db="EMBL/GenBank/DDBJ databases">
        <authorList>
            <person name="Nguyen H.D."/>
            <person name="Kesanakurti P."/>
            <person name="Cullis J."/>
            <person name="Levesque C.A."/>
            <person name="Hambleton S."/>
        </authorList>
    </citation>
    <scope>NUCLEOTIDE SEQUENCE</scope>
    <source>
        <strain evidence="3">DAOMC 238032</strain>
    </source>
</reference>
<feature type="chain" id="PRO_5035798338" description="Ig-like domain-containing protein" evidence="2">
    <location>
        <begin position="26"/>
        <end position="288"/>
    </location>
</feature>
<evidence type="ECO:0000313" key="3">
    <source>
        <dbReference type="EMBL" id="KAE8261164.1"/>
    </source>
</evidence>
<keyword evidence="2" id="KW-0732">Signal</keyword>
<comment type="caution">
    <text evidence="3">The sequence shown here is derived from an EMBL/GenBank/DDBJ whole genome shotgun (WGS) entry which is preliminary data.</text>
</comment>
<proteinExistence type="predicted"/>